<proteinExistence type="predicted"/>
<accession>A0A381VQD1</accession>
<sequence>KVSFWLVLYAAKYDHASYNQATLTFKDF</sequence>
<protein>
    <submittedName>
        <fullName evidence="1">Uncharacterized protein</fullName>
    </submittedName>
</protein>
<gene>
    <name evidence="1" type="ORF">METZ01_LOCUS95379</name>
</gene>
<dbReference type="AlphaFoldDB" id="A0A381VQD1"/>
<organism evidence="1">
    <name type="scientific">marine metagenome</name>
    <dbReference type="NCBI Taxonomy" id="408172"/>
    <lineage>
        <taxon>unclassified sequences</taxon>
        <taxon>metagenomes</taxon>
        <taxon>ecological metagenomes</taxon>
    </lineage>
</organism>
<name>A0A381VQD1_9ZZZZ</name>
<feature type="non-terminal residue" evidence="1">
    <location>
        <position position="1"/>
    </location>
</feature>
<dbReference type="EMBL" id="UINC01009484">
    <property type="protein sequence ID" value="SVA42525.1"/>
    <property type="molecule type" value="Genomic_DNA"/>
</dbReference>
<evidence type="ECO:0000313" key="1">
    <source>
        <dbReference type="EMBL" id="SVA42525.1"/>
    </source>
</evidence>
<reference evidence="1" key="1">
    <citation type="submission" date="2018-05" db="EMBL/GenBank/DDBJ databases">
        <authorList>
            <person name="Lanie J.A."/>
            <person name="Ng W.-L."/>
            <person name="Kazmierczak K.M."/>
            <person name="Andrzejewski T.M."/>
            <person name="Davidsen T.M."/>
            <person name="Wayne K.J."/>
            <person name="Tettelin H."/>
            <person name="Glass J.I."/>
            <person name="Rusch D."/>
            <person name="Podicherti R."/>
            <person name="Tsui H.-C.T."/>
            <person name="Winkler M.E."/>
        </authorList>
    </citation>
    <scope>NUCLEOTIDE SEQUENCE</scope>
</reference>